<feature type="domain" description="Nucleotidyl transferase" evidence="9">
    <location>
        <begin position="2"/>
        <end position="41"/>
    </location>
</feature>
<dbReference type="EC" id="2.7.7.24" evidence="3"/>
<dbReference type="GO" id="GO:0046872">
    <property type="term" value="F:metal ion binding"/>
    <property type="evidence" value="ECO:0007669"/>
    <property type="project" value="UniProtKB-KW"/>
</dbReference>
<comment type="similarity">
    <text evidence="2">Belongs to the glucose-1-phosphate thymidylyltransferase family.</text>
</comment>
<keyword evidence="7" id="KW-0460">Magnesium</keyword>
<sequence length="88" mass="9955">TSINQAYLKQDRLRVELMGRGYAWLDTGTQEAMNNASNFIKTIEDRQGLKIACLEEIAFHQGFINAEELKNLANHYTNDYGAYLGGLL</sequence>
<dbReference type="InterPro" id="IPR029044">
    <property type="entry name" value="Nucleotide-diphossugar_trans"/>
</dbReference>
<dbReference type="SUPFAM" id="SSF53448">
    <property type="entry name" value="Nucleotide-diphospho-sugar transferases"/>
    <property type="match status" value="1"/>
</dbReference>
<evidence type="ECO:0000259" key="9">
    <source>
        <dbReference type="Pfam" id="PF00483"/>
    </source>
</evidence>
<evidence type="ECO:0000256" key="3">
    <source>
        <dbReference type="ARBA" id="ARBA00012461"/>
    </source>
</evidence>
<accession>A0A382UJH6</accession>
<evidence type="ECO:0000256" key="8">
    <source>
        <dbReference type="ARBA" id="ARBA00049336"/>
    </source>
</evidence>
<gene>
    <name evidence="10" type="ORF">METZ01_LOCUS387277</name>
</gene>
<dbReference type="PANTHER" id="PTHR43532">
    <property type="entry name" value="GLUCOSE-1-PHOSPHATE THYMIDYLYLTRANSFERASE"/>
    <property type="match status" value="1"/>
</dbReference>
<comment type="catalytic activity">
    <reaction evidence="8">
        <text>dTTP + alpha-D-glucose 1-phosphate + H(+) = dTDP-alpha-D-glucose + diphosphate</text>
        <dbReference type="Rhea" id="RHEA:15225"/>
        <dbReference type="ChEBI" id="CHEBI:15378"/>
        <dbReference type="ChEBI" id="CHEBI:33019"/>
        <dbReference type="ChEBI" id="CHEBI:37568"/>
        <dbReference type="ChEBI" id="CHEBI:57477"/>
        <dbReference type="ChEBI" id="CHEBI:58601"/>
        <dbReference type="EC" id="2.7.7.24"/>
    </reaction>
</comment>
<evidence type="ECO:0000256" key="2">
    <source>
        <dbReference type="ARBA" id="ARBA00010480"/>
    </source>
</evidence>
<keyword evidence="6" id="KW-0479">Metal-binding</keyword>
<keyword evidence="4" id="KW-0808">Transferase</keyword>
<evidence type="ECO:0000256" key="7">
    <source>
        <dbReference type="ARBA" id="ARBA00022842"/>
    </source>
</evidence>
<dbReference type="GO" id="GO:0008879">
    <property type="term" value="F:glucose-1-phosphate thymidylyltransferase activity"/>
    <property type="evidence" value="ECO:0007669"/>
    <property type="project" value="UniProtKB-EC"/>
</dbReference>
<dbReference type="AlphaFoldDB" id="A0A382UJH6"/>
<evidence type="ECO:0000256" key="5">
    <source>
        <dbReference type="ARBA" id="ARBA00022695"/>
    </source>
</evidence>
<dbReference type="PANTHER" id="PTHR43532:SF1">
    <property type="entry name" value="GLUCOSE-1-PHOSPHATE THYMIDYLYLTRANSFERASE 1"/>
    <property type="match status" value="1"/>
</dbReference>
<evidence type="ECO:0000256" key="6">
    <source>
        <dbReference type="ARBA" id="ARBA00022723"/>
    </source>
</evidence>
<dbReference type="Pfam" id="PF00483">
    <property type="entry name" value="NTP_transferase"/>
    <property type="match status" value="1"/>
</dbReference>
<evidence type="ECO:0000256" key="1">
    <source>
        <dbReference type="ARBA" id="ARBA00001946"/>
    </source>
</evidence>
<dbReference type="Gene3D" id="3.90.550.10">
    <property type="entry name" value="Spore Coat Polysaccharide Biosynthesis Protein SpsA, Chain A"/>
    <property type="match status" value="1"/>
</dbReference>
<name>A0A382UJH6_9ZZZZ</name>
<evidence type="ECO:0000256" key="4">
    <source>
        <dbReference type="ARBA" id="ARBA00022679"/>
    </source>
</evidence>
<feature type="non-terminal residue" evidence="10">
    <location>
        <position position="1"/>
    </location>
</feature>
<reference evidence="10" key="1">
    <citation type="submission" date="2018-05" db="EMBL/GenBank/DDBJ databases">
        <authorList>
            <person name="Lanie J.A."/>
            <person name="Ng W.-L."/>
            <person name="Kazmierczak K.M."/>
            <person name="Andrzejewski T.M."/>
            <person name="Davidsen T.M."/>
            <person name="Wayne K.J."/>
            <person name="Tettelin H."/>
            <person name="Glass J.I."/>
            <person name="Rusch D."/>
            <person name="Podicherti R."/>
            <person name="Tsui H.-C.T."/>
            <person name="Winkler M.E."/>
        </authorList>
    </citation>
    <scope>NUCLEOTIDE SEQUENCE</scope>
</reference>
<proteinExistence type="inferred from homology"/>
<dbReference type="InterPro" id="IPR005835">
    <property type="entry name" value="NTP_transferase_dom"/>
</dbReference>
<dbReference type="EMBL" id="UINC01144731">
    <property type="protein sequence ID" value="SVD34423.1"/>
    <property type="molecule type" value="Genomic_DNA"/>
</dbReference>
<comment type="cofactor">
    <cofactor evidence="1">
        <name>Mg(2+)</name>
        <dbReference type="ChEBI" id="CHEBI:18420"/>
    </cofactor>
</comment>
<protein>
    <recommendedName>
        <fullName evidence="3">glucose-1-phosphate thymidylyltransferase</fullName>
        <ecNumber evidence="3">2.7.7.24</ecNumber>
    </recommendedName>
</protein>
<organism evidence="10">
    <name type="scientific">marine metagenome</name>
    <dbReference type="NCBI Taxonomy" id="408172"/>
    <lineage>
        <taxon>unclassified sequences</taxon>
        <taxon>metagenomes</taxon>
        <taxon>ecological metagenomes</taxon>
    </lineage>
</organism>
<evidence type="ECO:0000313" key="10">
    <source>
        <dbReference type="EMBL" id="SVD34423.1"/>
    </source>
</evidence>
<dbReference type="InterPro" id="IPR005907">
    <property type="entry name" value="G1P_thy_trans_s"/>
</dbReference>
<keyword evidence="5" id="KW-0548">Nucleotidyltransferase</keyword>